<accession>A0AAU0MTP0</accession>
<keyword evidence="2" id="KW-0547">Nucleotide-binding</keyword>
<dbReference type="AlphaFoldDB" id="A0AAU0MTP0"/>
<dbReference type="Gene3D" id="3.90.640.10">
    <property type="entry name" value="Actin, Chain A, domain 4"/>
    <property type="match status" value="1"/>
</dbReference>
<gene>
    <name evidence="4" type="primary">HSPA12</name>
</gene>
<evidence type="ECO:0000256" key="1">
    <source>
        <dbReference type="ARBA" id="ARBA00007381"/>
    </source>
</evidence>
<keyword evidence="3" id="KW-0067">ATP-binding</keyword>
<dbReference type="InterPro" id="IPR013126">
    <property type="entry name" value="Hsp_70_fam"/>
</dbReference>
<name>A0AAU0MTP0_UREUN</name>
<organism evidence="4">
    <name type="scientific">Urechis unicinctus</name>
    <name type="common">Fat innkeeper worm</name>
    <name type="synonym">Chinese penis fish</name>
    <dbReference type="NCBI Taxonomy" id="6432"/>
    <lineage>
        <taxon>Eukaryota</taxon>
        <taxon>Metazoa</taxon>
        <taxon>Spiralia</taxon>
        <taxon>Lophotrochozoa</taxon>
        <taxon>Annelida</taxon>
        <taxon>Polychaeta</taxon>
        <taxon>Echiura</taxon>
        <taxon>Xenopneusta</taxon>
        <taxon>Urechidae</taxon>
        <taxon>Urechis</taxon>
    </lineage>
</organism>
<dbReference type="PANTHER" id="PTHR14187">
    <property type="entry name" value="ALPHA KINASE/ELONGATION FACTOR 2 KINASE"/>
    <property type="match status" value="1"/>
</dbReference>
<protein>
    <submittedName>
        <fullName evidence="4">Heat shock protein family A member 12 variant X10</fullName>
    </submittedName>
</protein>
<dbReference type="SUPFAM" id="SSF53067">
    <property type="entry name" value="Actin-like ATPase domain"/>
    <property type="match status" value="1"/>
</dbReference>
<dbReference type="InterPro" id="IPR043129">
    <property type="entry name" value="ATPase_NBD"/>
</dbReference>
<reference evidence="4" key="1">
    <citation type="submission" date="2022-02" db="EMBL/GenBank/DDBJ databases">
        <authorList>
            <person name="Liu D.D."/>
        </authorList>
    </citation>
    <scope>NUCLEOTIDE SEQUENCE</scope>
</reference>
<evidence type="ECO:0000256" key="2">
    <source>
        <dbReference type="ARBA" id="ARBA00022741"/>
    </source>
</evidence>
<dbReference type="PANTHER" id="PTHR14187:SF5">
    <property type="entry name" value="HEAT SHOCK 70 KDA PROTEIN 12A"/>
    <property type="match status" value="1"/>
</dbReference>
<dbReference type="Gene3D" id="3.30.420.40">
    <property type="match status" value="2"/>
</dbReference>
<proteinExistence type="evidence at transcript level"/>
<keyword evidence="4" id="KW-0346">Stress response</keyword>
<sequence length="396" mass="44755">MFEAGLWREGRASQLILSIESEAASVWCLDQVIKSGQKKFLLVDVGGGTTDISAHEVLRGRGLRQLCESRGISYGGDNVNKRYAKMLATILGDGVMADFKSKHAADYLDHMRGFEEQKRIFRPNQSDGISLSIQNSLLTVYAEHTRKKFKQAFTDYYPDIIDYEDNRIHIKTEGVTKMFGRVIQKILKHIEVMQRETEGIDKVLLVGGFSGCPMLQRAVRETFQGQGRVVVPDHPGLCVVKGAVQYGFRSDVITSRVAKRTYGFLQCKRYDPNLHDEKRARLIEIDDTLCCSNLVKRIVTKGENVAQDFEFSVRCRPVQRDQRGIELILLSFNDPDVKYCILEEEPELHAKIVVPVKAGGQVQVRCLFGGTEIRLLARDADGLSDWHETTVGFLCY</sequence>
<dbReference type="GO" id="GO:0140662">
    <property type="term" value="F:ATP-dependent protein folding chaperone"/>
    <property type="evidence" value="ECO:0007669"/>
    <property type="project" value="InterPro"/>
</dbReference>
<evidence type="ECO:0000313" key="4">
    <source>
        <dbReference type="EMBL" id="WOS59948.1"/>
    </source>
</evidence>
<dbReference type="EMBL" id="OM803169">
    <property type="protein sequence ID" value="WOS59948.1"/>
    <property type="molecule type" value="mRNA"/>
</dbReference>
<dbReference type="Pfam" id="PF00012">
    <property type="entry name" value="HSP70"/>
    <property type="match status" value="1"/>
</dbReference>
<dbReference type="GO" id="GO:0005524">
    <property type="term" value="F:ATP binding"/>
    <property type="evidence" value="ECO:0007669"/>
    <property type="project" value="UniProtKB-KW"/>
</dbReference>
<comment type="similarity">
    <text evidence="1">Belongs to the heat shock protein 70 family.</text>
</comment>
<evidence type="ECO:0000256" key="3">
    <source>
        <dbReference type="ARBA" id="ARBA00022840"/>
    </source>
</evidence>